<dbReference type="InterPro" id="IPR004846">
    <property type="entry name" value="T2SS/T3SS_dom"/>
</dbReference>
<reference evidence="13" key="1">
    <citation type="journal article" date="2014" name="Int. J. Syst. Evol. Microbiol.">
        <title>Complete genome sequence of Corynebacterium casei LMG S-19264T (=DSM 44701T), isolated from a smear-ripened cheese.</title>
        <authorList>
            <consortium name="US DOE Joint Genome Institute (JGI-PGF)"/>
            <person name="Walter F."/>
            <person name="Albersmeier A."/>
            <person name="Kalinowski J."/>
            <person name="Ruckert C."/>
        </authorList>
    </citation>
    <scope>NUCLEOTIDE SEQUENCE</scope>
    <source>
        <strain evidence="13">VKM B-1606</strain>
    </source>
</reference>
<gene>
    <name evidence="13" type="ORF">GCM10008170_00180</name>
    <name evidence="14" type="ORF">JOD31_001166</name>
</gene>
<dbReference type="Pfam" id="PF00263">
    <property type="entry name" value="Secretin"/>
    <property type="match status" value="1"/>
</dbReference>
<comment type="similarity">
    <text evidence="2">Belongs to the bacterial secretin family. GSP D subfamily.</text>
</comment>
<dbReference type="Pfam" id="PF21305">
    <property type="entry name" value="type_II_gspD_N0"/>
    <property type="match status" value="1"/>
</dbReference>
<keyword evidence="15" id="KW-1185">Reference proteome</keyword>
<evidence type="ECO:0000256" key="8">
    <source>
        <dbReference type="ARBA" id="ARBA00023237"/>
    </source>
</evidence>
<keyword evidence="7" id="KW-0472">Membrane</keyword>
<feature type="signal peptide" evidence="10">
    <location>
        <begin position="1"/>
        <end position="25"/>
    </location>
</feature>
<reference evidence="13" key="3">
    <citation type="submission" date="2023-01" db="EMBL/GenBank/DDBJ databases">
        <authorList>
            <person name="Sun Q."/>
            <person name="Evtushenko L."/>
        </authorList>
    </citation>
    <scope>NUCLEOTIDE SEQUENCE</scope>
    <source>
        <strain evidence="13">VKM B-1606</strain>
    </source>
</reference>
<dbReference type="PROSITE" id="PS51257">
    <property type="entry name" value="PROKAR_LIPOPROTEIN"/>
    <property type="match status" value="1"/>
</dbReference>
<dbReference type="InterPro" id="IPR001775">
    <property type="entry name" value="GspD/PilQ"/>
</dbReference>
<evidence type="ECO:0000313" key="13">
    <source>
        <dbReference type="EMBL" id="GLK53999.1"/>
    </source>
</evidence>
<keyword evidence="8" id="KW-0998">Cell outer membrane</keyword>
<evidence type="ECO:0000259" key="12">
    <source>
        <dbReference type="Pfam" id="PF21305"/>
    </source>
</evidence>
<dbReference type="InterPro" id="IPR013356">
    <property type="entry name" value="T2SS_GspD"/>
</dbReference>
<dbReference type="EMBL" id="JAFBCY010000002">
    <property type="protein sequence ID" value="MBM7850941.1"/>
    <property type="molecule type" value="Genomic_DNA"/>
</dbReference>
<feature type="region of interest" description="Disordered" evidence="9">
    <location>
        <begin position="359"/>
        <end position="466"/>
    </location>
</feature>
<dbReference type="Gene3D" id="3.55.50.30">
    <property type="match status" value="1"/>
</dbReference>
<feature type="compositionally biased region" description="Polar residues" evidence="9">
    <location>
        <begin position="414"/>
        <end position="428"/>
    </location>
</feature>
<evidence type="ECO:0000256" key="9">
    <source>
        <dbReference type="SAM" id="MobiDB-lite"/>
    </source>
</evidence>
<dbReference type="Gene3D" id="3.30.1370.120">
    <property type="match status" value="2"/>
</dbReference>
<protein>
    <submittedName>
        <fullName evidence="14">General secretion pathway protein D</fullName>
    </submittedName>
    <submittedName>
        <fullName evidence="13">Type II secretion system protein GspD</fullName>
    </submittedName>
</protein>
<proteinExistence type="inferred from homology"/>
<dbReference type="InterPro" id="IPR038591">
    <property type="entry name" value="NolW-like_sf"/>
</dbReference>
<organism evidence="13 16">
    <name type="scientific">Methylopila capsulata</name>
    <dbReference type="NCBI Taxonomy" id="61654"/>
    <lineage>
        <taxon>Bacteria</taxon>
        <taxon>Pseudomonadati</taxon>
        <taxon>Pseudomonadota</taxon>
        <taxon>Alphaproteobacteria</taxon>
        <taxon>Hyphomicrobiales</taxon>
        <taxon>Methylopilaceae</taxon>
        <taxon>Methylopila</taxon>
    </lineage>
</organism>
<dbReference type="EMBL" id="BSFF01000001">
    <property type="protein sequence ID" value="GLK53999.1"/>
    <property type="molecule type" value="Genomic_DNA"/>
</dbReference>
<dbReference type="GO" id="GO:0009279">
    <property type="term" value="C:cell outer membrane"/>
    <property type="evidence" value="ECO:0007669"/>
    <property type="project" value="UniProtKB-SubCell"/>
</dbReference>
<dbReference type="PANTHER" id="PTHR30332:SF25">
    <property type="entry name" value="SECRETIN XPSD"/>
    <property type="match status" value="1"/>
</dbReference>
<evidence type="ECO:0000256" key="3">
    <source>
        <dbReference type="ARBA" id="ARBA00022448"/>
    </source>
</evidence>
<dbReference type="PANTHER" id="PTHR30332">
    <property type="entry name" value="PROBABLE GENERAL SECRETION PATHWAY PROTEIN D"/>
    <property type="match status" value="1"/>
</dbReference>
<evidence type="ECO:0000256" key="7">
    <source>
        <dbReference type="ARBA" id="ARBA00023136"/>
    </source>
</evidence>
<dbReference type="GO" id="GO:0015627">
    <property type="term" value="C:type II protein secretion system complex"/>
    <property type="evidence" value="ECO:0007669"/>
    <property type="project" value="InterPro"/>
</dbReference>
<keyword evidence="5" id="KW-0812">Transmembrane</keyword>
<evidence type="ECO:0000313" key="14">
    <source>
        <dbReference type="EMBL" id="MBM7850941.1"/>
    </source>
</evidence>
<dbReference type="Proteomes" id="UP000758856">
    <property type="component" value="Unassembled WGS sequence"/>
</dbReference>
<dbReference type="AlphaFoldDB" id="A0A9W6MQG7"/>
<dbReference type="RefSeq" id="WP_204949376.1">
    <property type="nucleotide sequence ID" value="NZ_BSFF01000001.1"/>
</dbReference>
<dbReference type="NCBIfam" id="TIGR02517">
    <property type="entry name" value="type_II_gspD"/>
    <property type="match status" value="1"/>
</dbReference>
<dbReference type="GO" id="GO:0015628">
    <property type="term" value="P:protein secretion by the type II secretion system"/>
    <property type="evidence" value="ECO:0007669"/>
    <property type="project" value="InterPro"/>
</dbReference>
<evidence type="ECO:0000256" key="10">
    <source>
        <dbReference type="SAM" id="SignalP"/>
    </source>
</evidence>
<keyword evidence="4" id="KW-1134">Transmembrane beta strand</keyword>
<feature type="domain" description="Type II/III secretion system secretin-like" evidence="11">
    <location>
        <begin position="572"/>
        <end position="736"/>
    </location>
</feature>
<keyword evidence="10" id="KW-0732">Signal</keyword>
<reference evidence="14 15" key="2">
    <citation type="submission" date="2021-01" db="EMBL/GenBank/DDBJ databases">
        <title>Genomic Encyclopedia of Type Strains, Phase IV (KMG-IV): sequencing the most valuable type-strain genomes for metagenomic binning, comparative biology and taxonomic classification.</title>
        <authorList>
            <person name="Goeker M."/>
        </authorList>
    </citation>
    <scope>NUCLEOTIDE SEQUENCE [LARGE SCALE GENOMIC DNA]</scope>
    <source>
        <strain evidence="14 15">DSM 6130</strain>
    </source>
</reference>
<dbReference type="InterPro" id="IPR049371">
    <property type="entry name" value="GspD-like_N0"/>
</dbReference>
<dbReference type="Proteomes" id="UP001143400">
    <property type="component" value="Unassembled WGS sequence"/>
</dbReference>
<evidence type="ECO:0000256" key="1">
    <source>
        <dbReference type="ARBA" id="ARBA00004442"/>
    </source>
</evidence>
<evidence type="ECO:0000256" key="2">
    <source>
        <dbReference type="ARBA" id="ARBA00006980"/>
    </source>
</evidence>
<dbReference type="InterPro" id="IPR050810">
    <property type="entry name" value="Bact_Secretion_Sys_Channel"/>
</dbReference>
<evidence type="ECO:0000256" key="6">
    <source>
        <dbReference type="ARBA" id="ARBA00022927"/>
    </source>
</evidence>
<evidence type="ECO:0000256" key="5">
    <source>
        <dbReference type="ARBA" id="ARBA00022692"/>
    </source>
</evidence>
<feature type="compositionally biased region" description="Low complexity" evidence="9">
    <location>
        <begin position="387"/>
        <end position="407"/>
    </location>
</feature>
<name>A0A9W6MQG7_9HYPH</name>
<accession>A0A9W6MQG7</accession>
<evidence type="ECO:0000313" key="15">
    <source>
        <dbReference type="Proteomes" id="UP000758856"/>
    </source>
</evidence>
<feature type="domain" description="GspD-like N0" evidence="12">
    <location>
        <begin position="102"/>
        <end position="172"/>
    </location>
</feature>
<keyword evidence="3" id="KW-0813">Transport</keyword>
<evidence type="ECO:0000313" key="16">
    <source>
        <dbReference type="Proteomes" id="UP001143400"/>
    </source>
</evidence>
<evidence type="ECO:0000256" key="4">
    <source>
        <dbReference type="ARBA" id="ARBA00022452"/>
    </source>
</evidence>
<evidence type="ECO:0000259" key="11">
    <source>
        <dbReference type="Pfam" id="PF00263"/>
    </source>
</evidence>
<dbReference type="PRINTS" id="PR00811">
    <property type="entry name" value="BCTERIALGSPD"/>
</dbReference>
<comment type="subcellular location">
    <subcellularLocation>
        <location evidence="1">Cell outer membrane</location>
    </subcellularLocation>
</comment>
<feature type="chain" id="PRO_5040951140" evidence="10">
    <location>
        <begin position="26"/>
        <end position="765"/>
    </location>
</feature>
<keyword evidence="6" id="KW-0653">Protein transport</keyword>
<comment type="caution">
    <text evidence="13">The sequence shown here is derived from an EMBL/GenBank/DDBJ whole genome shotgun (WGS) entry which is preliminary data.</text>
</comment>
<sequence>MIAALRLVVAACVFALAGCSTVDPANDGGVSIVQTGLTTDLSARQPRADGTQAQAMASGSVETTGAVAASFASEPEAAGGSPLRLVTERSEGGGRSGALYRLNFENADLRNVVQAVLGEALKINYVMGADVAGQVTISSPRAMTAEELLGALEALLQSNGFTMTKTGGTMRITAASSVGGAAEAADRTTPGYGLSVVPLRHVSASTMAQLVSGFVVDADGLKVDASRNAMIVRGTGPKRAEAVQAIMSFDADWMQDQAVGIYEVRRATPEVVVGELRRVFDAEEKGVGAGAVQFKAIGRLRAVMVIAKTQALMRRAETWVKRLDRESASGGDNVFVYKARYRDARELARIMTSLFRAGGDGGGRAAATTGGRFPTGGLGEGSDLMSDNRSGSSSSSSSPSGNGAVSNVADRGSNAGNASGQQGSTAFNSPYFGDGASAAAETGGGGGGETIDLSRQNDDRGGSKVLISADPANNAVVTYADGFTYQKILTALRQLDSAPLQVAISATIAEVQLNDDMKNGVEYFVKSGGVGLGRNNGSFSLFGTAANALSKQTPGFNLLIGTNSNPDVVISALDRVTNVEVLSSPSLVVAENQVANFQVGDEIPIVTRQAQSVENVDSPLVNQVEFKNTGIILNVIPRIGQNDAVTMQIEQEISSVASGADTLTPTISKRRVASNISVVSGQTVLLAGLISKRNERGKNGLPILGDLKGIGNLFSQRSSAKDRTELVVFIRPVVIRNGEDAQSVAEEFRSRLTSMGGPRPASYTK</sequence>